<feature type="transmembrane region" description="Helical" evidence="1">
    <location>
        <begin position="410"/>
        <end position="431"/>
    </location>
</feature>
<organism evidence="2 3">
    <name type="scientific">Pseudomonas entomophila (strain L48)</name>
    <dbReference type="NCBI Taxonomy" id="384676"/>
    <lineage>
        <taxon>Bacteria</taxon>
        <taxon>Pseudomonadati</taxon>
        <taxon>Pseudomonadota</taxon>
        <taxon>Gammaproteobacteria</taxon>
        <taxon>Pseudomonadales</taxon>
        <taxon>Pseudomonadaceae</taxon>
        <taxon>Pseudomonas</taxon>
    </lineage>
</organism>
<dbReference type="AlphaFoldDB" id="Q1I4V6"/>
<evidence type="ECO:0000313" key="2">
    <source>
        <dbReference type="EMBL" id="CAK17330.1"/>
    </source>
</evidence>
<proteinExistence type="predicted"/>
<gene>
    <name evidence="2" type="ordered locus">PSEEN4660</name>
</gene>
<name>Q1I4V6_PSEE4</name>
<dbReference type="eggNOG" id="ENOG5032WHE">
    <property type="taxonomic scope" value="Bacteria"/>
</dbReference>
<protein>
    <submittedName>
        <fullName evidence="2">Uncharacterized protein</fullName>
    </submittedName>
</protein>
<reference evidence="2 3" key="1">
    <citation type="journal article" date="2006" name="Nat. Biotechnol.">
        <title>Complete genome sequence of the entomopathogenic and metabolically versatile soil bacterium Pseudomonas entomophila.</title>
        <authorList>
            <person name="Vodovar N."/>
            <person name="Vallenet D."/>
            <person name="Cruveiller S."/>
            <person name="Rouy Z."/>
            <person name="Barbe V."/>
            <person name="Acosta C."/>
            <person name="Cattolico L."/>
            <person name="Jubin C."/>
            <person name="Lajus A."/>
            <person name="Segurens B."/>
            <person name="Vacherie B."/>
            <person name="Wincker P."/>
            <person name="Weissenbach J."/>
            <person name="Lemaitre B."/>
            <person name="Medigue C."/>
            <person name="Boccard F."/>
        </authorList>
    </citation>
    <scope>NUCLEOTIDE SEQUENCE [LARGE SCALE GENOMIC DNA]</scope>
    <source>
        <strain evidence="2 3">L48</strain>
    </source>
</reference>
<keyword evidence="1" id="KW-0472">Membrane</keyword>
<evidence type="ECO:0000256" key="1">
    <source>
        <dbReference type="SAM" id="Phobius"/>
    </source>
</evidence>
<dbReference type="Proteomes" id="UP000000658">
    <property type="component" value="Chromosome"/>
</dbReference>
<evidence type="ECO:0000313" key="3">
    <source>
        <dbReference type="Proteomes" id="UP000000658"/>
    </source>
</evidence>
<dbReference type="KEGG" id="pen:PSEEN4660"/>
<dbReference type="EMBL" id="CT573326">
    <property type="protein sequence ID" value="CAK17330.1"/>
    <property type="molecule type" value="Genomic_DNA"/>
</dbReference>
<keyword evidence="1" id="KW-0812">Transmembrane</keyword>
<keyword evidence="1" id="KW-1133">Transmembrane helix</keyword>
<dbReference type="HOGENOM" id="CLU_555338_0_0_6"/>
<feature type="transmembrane region" description="Helical" evidence="1">
    <location>
        <begin position="451"/>
        <end position="471"/>
    </location>
</feature>
<sequence length="491" mass="55359">MDVHFRDQSPASAAPTCMARTWRLHLILRNGARAGWSRAVKTGPIDVSFRTLRHLRKDPLNHSFSGILVRYLLKKKDSTAVVAEAQSATGTAVTTEVETAESKDAGLGPRPLHLHAARKDELHVNLWETGQGHFSPFLDIGVMVGMRADVEAVVVDLPWLLDEKHVSDLGSRLNGEKSVAAIFNEVVHYDGFAEGNFANISFRKDGLDHKPFSLLRLNSNSFKIERTYWSEGGSCSRLVVKLPEMNQDTVKEEDRRKSAYIRFRIRNIPPSVYSVKFNQKDRALISSTNETRIIDFRINVLRGVPEELISTNVPLSFPKFERIHCFLTTLRDEECASVTNHYKGYRSLMDEDVWNEYIRLDSSVAISDSNSVRNYLGYQWTASAGKEAGSYAKDLVVLGRFTKLRSNYWSITRFIFLVILFGAAGSGIWDIGTVCAFVDPPPKDVDCSRKYSLLTTYIICGIVIIGAMPFLRYLWNSVRPKLAASLEELTR</sequence>
<accession>Q1I4V6</accession>